<reference evidence="2 3" key="1">
    <citation type="submission" date="2014-08" db="EMBL/GenBank/DDBJ databases">
        <title>Complete genome sequence of Corynebacterium aquilae S-613T(T) (=DSM 44791(T)), isolated from the choana of a healthy golden eagle.</title>
        <authorList>
            <person name="Ruckert C."/>
            <person name="Albersmeier A."/>
            <person name="Winkler A."/>
            <person name="Kalinowski J."/>
        </authorList>
    </citation>
    <scope>NUCLEOTIDE SEQUENCE [LARGE SCALE GENOMIC DNA]</scope>
    <source>
        <strain evidence="2 3">S-613</strain>
    </source>
</reference>
<keyword evidence="3" id="KW-1185">Reference proteome</keyword>
<dbReference type="PANTHER" id="PTHR41773">
    <property type="entry name" value="GTP PYROPHOSPHATASE-RELATED"/>
    <property type="match status" value="1"/>
</dbReference>
<dbReference type="GO" id="GO:0016301">
    <property type="term" value="F:kinase activity"/>
    <property type="evidence" value="ECO:0007669"/>
    <property type="project" value="UniProtKB-KW"/>
</dbReference>
<dbReference type="SMART" id="SM00954">
    <property type="entry name" value="RelA_SpoT"/>
    <property type="match status" value="1"/>
</dbReference>
<dbReference type="AlphaFoldDB" id="A0A1L7CGU8"/>
<protein>
    <submittedName>
        <fullName evidence="2">GTP pyrophosphokinase</fullName>
    </submittedName>
</protein>
<sequence length="335" mass="37396">MPHKKIPALKASYNEFRRTYPLAADDFVDAIEELLSDAGVNYDRVTARVKQWRSLKAKALKKGADGHPLYGDPWHEIVDIVGVRVTTYNSTAIPDVIGVLKKSFAVKKQVDKAAQTRISGGFGYGSHHLVLQVTEACEDLQDYLGLVFEVQVRTVLQHAWAEFEHDIRYKGAGGEFDPRVDRAFTLAAGLIELADQQFDQIAAIQQEVPAGSKDVELSADTLPGILTMLNGTRFPRAKTEYYPWMEDLLISNGVTTVADLKKLLNEADISAVESSMKYRFPPSQLRIIDDLLLRKFGTAYIERTKDTGNRASQRAGRLRKRLKIMQAAGVLDSDK</sequence>
<evidence type="ECO:0000313" key="3">
    <source>
        <dbReference type="Proteomes" id="UP000185478"/>
    </source>
</evidence>
<keyword evidence="2" id="KW-0808">Transferase</keyword>
<feature type="domain" description="RelA/SpoT" evidence="1">
    <location>
        <begin position="47"/>
        <end position="175"/>
    </location>
</feature>
<dbReference type="STRING" id="1431546.CAQU_08275"/>
<evidence type="ECO:0000259" key="1">
    <source>
        <dbReference type="SMART" id="SM00954"/>
    </source>
</evidence>
<accession>A0A1L7CGU8</accession>
<gene>
    <name evidence="2" type="ORF">CAQU_08275</name>
</gene>
<dbReference type="GO" id="GO:0015969">
    <property type="term" value="P:guanosine tetraphosphate metabolic process"/>
    <property type="evidence" value="ECO:0007669"/>
    <property type="project" value="InterPro"/>
</dbReference>
<dbReference type="EMBL" id="CP009245">
    <property type="protein sequence ID" value="APT85066.1"/>
    <property type="molecule type" value="Genomic_DNA"/>
</dbReference>
<dbReference type="RefSeq" id="WP_075728582.1">
    <property type="nucleotide sequence ID" value="NZ_CP009245.1"/>
</dbReference>
<dbReference type="CDD" id="cd05399">
    <property type="entry name" value="NT_Rel-Spo_like"/>
    <property type="match status" value="1"/>
</dbReference>
<keyword evidence="2" id="KW-0418">Kinase</keyword>
<organism evidence="2 3">
    <name type="scientific">Corynebacterium aquilae DSM 44791</name>
    <dbReference type="NCBI Taxonomy" id="1431546"/>
    <lineage>
        <taxon>Bacteria</taxon>
        <taxon>Bacillati</taxon>
        <taxon>Actinomycetota</taxon>
        <taxon>Actinomycetes</taxon>
        <taxon>Mycobacteriales</taxon>
        <taxon>Corynebacteriaceae</taxon>
        <taxon>Corynebacterium</taxon>
    </lineage>
</organism>
<dbReference type="Proteomes" id="UP000185478">
    <property type="component" value="Chromosome"/>
</dbReference>
<dbReference type="InterPro" id="IPR043519">
    <property type="entry name" value="NT_sf"/>
</dbReference>
<dbReference type="Gene3D" id="3.30.460.10">
    <property type="entry name" value="Beta Polymerase, domain 2"/>
    <property type="match status" value="1"/>
</dbReference>
<dbReference type="Gene3D" id="1.10.287.860">
    <property type="entry name" value="Nucleotidyltransferase"/>
    <property type="match status" value="1"/>
</dbReference>
<dbReference type="OrthoDB" id="9801824at2"/>
<dbReference type="Pfam" id="PF04607">
    <property type="entry name" value="RelA_SpoT"/>
    <property type="match status" value="1"/>
</dbReference>
<dbReference type="SUPFAM" id="SSF81301">
    <property type="entry name" value="Nucleotidyltransferase"/>
    <property type="match status" value="1"/>
</dbReference>
<dbReference type="KEGG" id="caqu:CAQU_08275"/>
<name>A0A1L7CGU8_9CORY</name>
<dbReference type="PANTHER" id="PTHR41773:SF1">
    <property type="entry name" value="RELA_SPOT DOMAIN-CONTAINING PROTEIN"/>
    <property type="match status" value="1"/>
</dbReference>
<dbReference type="InterPro" id="IPR007685">
    <property type="entry name" value="RelA_SpoT"/>
</dbReference>
<evidence type="ECO:0000313" key="2">
    <source>
        <dbReference type="EMBL" id="APT85066.1"/>
    </source>
</evidence>
<proteinExistence type="predicted"/>